<protein>
    <submittedName>
        <fullName evidence="1">Uncharacterized protein</fullName>
    </submittedName>
</protein>
<gene>
    <name evidence="1" type="ORF">HELGO_WM32357</name>
</gene>
<feature type="non-terminal residue" evidence="1">
    <location>
        <position position="95"/>
    </location>
</feature>
<dbReference type="InterPro" id="IPR012675">
    <property type="entry name" value="Beta-grasp_dom_sf"/>
</dbReference>
<dbReference type="Gene3D" id="3.10.20.30">
    <property type="match status" value="1"/>
</dbReference>
<name>A0A6S6S978_9BACT</name>
<accession>A0A6S6S978</accession>
<dbReference type="EMBL" id="CACVAW010000012">
    <property type="protein sequence ID" value="CAA6804333.1"/>
    <property type="molecule type" value="Genomic_DNA"/>
</dbReference>
<dbReference type="AlphaFoldDB" id="A0A6S6S978"/>
<sequence>MDVKLFQFNSLSDYLPYYKKFLNLDFDKNSSIFKLLQSLKTFDEDYSCPYMDFAIRVNGIYTFTSTCIADIPNNHELILEPVSEYLCKKDLIVEN</sequence>
<proteinExistence type="predicted"/>
<reference evidence="1" key="1">
    <citation type="submission" date="2020-01" db="EMBL/GenBank/DDBJ databases">
        <authorList>
            <person name="Meier V. D."/>
            <person name="Meier V D."/>
        </authorList>
    </citation>
    <scope>NUCLEOTIDE SEQUENCE</scope>
    <source>
        <strain evidence="1">HLG_WM_MAG_12</strain>
    </source>
</reference>
<organism evidence="1">
    <name type="scientific">uncultured Campylobacterales bacterium</name>
    <dbReference type="NCBI Taxonomy" id="352960"/>
    <lineage>
        <taxon>Bacteria</taxon>
        <taxon>Pseudomonadati</taxon>
        <taxon>Campylobacterota</taxon>
        <taxon>Epsilonproteobacteria</taxon>
        <taxon>Campylobacterales</taxon>
        <taxon>environmental samples</taxon>
    </lineage>
</organism>
<evidence type="ECO:0000313" key="1">
    <source>
        <dbReference type="EMBL" id="CAA6804333.1"/>
    </source>
</evidence>